<reference evidence="8" key="1">
    <citation type="submission" date="2021-05" db="EMBL/GenBank/DDBJ databases">
        <authorList>
            <person name="Alioto T."/>
            <person name="Alioto T."/>
            <person name="Gomez Garrido J."/>
        </authorList>
    </citation>
    <scope>NUCLEOTIDE SEQUENCE</scope>
</reference>
<dbReference type="InterPro" id="IPR043141">
    <property type="entry name" value="Ribosomal_uL10-like_sf"/>
</dbReference>
<dbReference type="EMBL" id="HBUF01149466">
    <property type="protein sequence ID" value="CAG6647905.1"/>
    <property type="molecule type" value="Transcribed_RNA"/>
</dbReference>
<dbReference type="InterPro" id="IPR001790">
    <property type="entry name" value="Ribosomal_uL10"/>
</dbReference>
<evidence type="ECO:0000256" key="3">
    <source>
        <dbReference type="ARBA" id="ARBA00022490"/>
    </source>
</evidence>
<dbReference type="GO" id="GO:0005737">
    <property type="term" value="C:cytoplasm"/>
    <property type="evidence" value="ECO:0007669"/>
    <property type="project" value="UniProtKB-SubCell"/>
</dbReference>
<dbReference type="CDD" id="cd05796">
    <property type="entry name" value="Ribosomal_P0_like"/>
    <property type="match status" value="1"/>
</dbReference>
<comment type="similarity">
    <text evidence="2 5">Belongs to the universal ribosomal protein uL10 family.</text>
</comment>
<dbReference type="InterPro" id="IPR033867">
    <property type="entry name" value="Mrt4"/>
</dbReference>
<keyword evidence="5" id="KW-0690">Ribosome biogenesis</keyword>
<feature type="region of interest" description="Disordered" evidence="6">
    <location>
        <begin position="225"/>
        <end position="280"/>
    </location>
</feature>
<accession>A0A8D8RBG3</accession>
<comment type="subcellular location">
    <subcellularLocation>
        <location evidence="5">Cytoplasm</location>
    </subcellularLocation>
    <subcellularLocation>
        <location evidence="5">Nucleus</location>
        <location evidence="5">Nucleolus</location>
    </subcellularLocation>
</comment>
<dbReference type="FunFam" id="3.30.70.1730:FF:000004">
    <property type="entry name" value="Ribosome assembly factor mrt4"/>
    <property type="match status" value="1"/>
</dbReference>
<evidence type="ECO:0000259" key="7">
    <source>
        <dbReference type="Pfam" id="PF17777"/>
    </source>
</evidence>
<dbReference type="InterPro" id="IPR040637">
    <property type="entry name" value="Ribosomal_uL10-like_insert"/>
</dbReference>
<name>A0A8D8RBG3_9HEMI</name>
<proteinExistence type="inferred from homology"/>
<dbReference type="GO" id="GO:0000956">
    <property type="term" value="P:nuclear-transcribed mRNA catabolic process"/>
    <property type="evidence" value="ECO:0007669"/>
    <property type="project" value="TreeGrafter"/>
</dbReference>
<evidence type="ECO:0000313" key="8">
    <source>
        <dbReference type="EMBL" id="CAG6647905.1"/>
    </source>
</evidence>
<evidence type="ECO:0000256" key="1">
    <source>
        <dbReference type="ARBA" id="ARBA00004046"/>
    </source>
</evidence>
<dbReference type="InterPro" id="IPR051742">
    <property type="entry name" value="Ribosome_Assembly_uL10"/>
</dbReference>
<evidence type="ECO:0000256" key="2">
    <source>
        <dbReference type="ARBA" id="ARBA00008889"/>
    </source>
</evidence>
<dbReference type="SUPFAM" id="SSF160369">
    <property type="entry name" value="Ribosomal protein L10-like"/>
    <property type="match status" value="1"/>
</dbReference>
<evidence type="ECO:0000256" key="4">
    <source>
        <dbReference type="ARBA" id="ARBA00023242"/>
    </source>
</evidence>
<comment type="function">
    <text evidence="1 5">Component of the ribosome assembly machinery. Nuclear paralog of the ribosomal protein P0, it binds pre-60S subunits at an early stage of assembly in the nucleolus, and is replaced by P0 in cytoplasmic pre-60S subunits and mature 80S ribosomes.</text>
</comment>
<sequence>MPKSKRDKKITLSKTVKKGLERKQNLRDALVKAVEKYDNIYVFSVQNMRNSKLKDVRNDWKDSRLFFGKNKVMAYALGKSKEDEIQKNIHLVSSALRGQCGLLFTNRSKEDVLMWFDVYEDEDFAKSGFVPTEDVELKQGPLHEFPHSIEPQLRQLGLQTNLNKGIVTLFKDHTVCKKGDVLTPEQARILKLLKKKMAKFKILLYMYYNKKEGTFENLLNREKTPADIYDMDQDNDKDEDSNEEEDDEEEEEDEDEKEIDEEDKEKEEEEDANNRGEMLC</sequence>
<dbReference type="Gene3D" id="3.90.105.20">
    <property type="match status" value="1"/>
</dbReference>
<dbReference type="Pfam" id="PF00466">
    <property type="entry name" value="Ribosomal_L10"/>
    <property type="match status" value="1"/>
</dbReference>
<dbReference type="GO" id="GO:0003723">
    <property type="term" value="F:RNA binding"/>
    <property type="evidence" value="ECO:0007669"/>
    <property type="project" value="TreeGrafter"/>
</dbReference>
<dbReference type="GO" id="GO:0005730">
    <property type="term" value="C:nucleolus"/>
    <property type="evidence" value="ECO:0007669"/>
    <property type="project" value="UniProtKB-SubCell"/>
</dbReference>
<dbReference type="FunFam" id="3.90.105.20:FF:000003">
    <property type="entry name" value="Ribosome assembly factor mrt4"/>
    <property type="match status" value="1"/>
</dbReference>
<protein>
    <recommendedName>
        <fullName evidence="5">Ribosome assembly factor mrt4</fullName>
    </recommendedName>
</protein>
<dbReference type="GO" id="GO:0000027">
    <property type="term" value="P:ribosomal large subunit assembly"/>
    <property type="evidence" value="ECO:0007669"/>
    <property type="project" value="InterPro"/>
</dbReference>
<dbReference type="GO" id="GO:0030687">
    <property type="term" value="C:preribosome, large subunit precursor"/>
    <property type="evidence" value="ECO:0007669"/>
    <property type="project" value="TreeGrafter"/>
</dbReference>
<feature type="compositionally biased region" description="Acidic residues" evidence="6">
    <location>
        <begin position="229"/>
        <end position="271"/>
    </location>
</feature>
<keyword evidence="3 5" id="KW-0963">Cytoplasm</keyword>
<evidence type="ECO:0000256" key="5">
    <source>
        <dbReference type="RuleBase" id="RU364039"/>
    </source>
</evidence>
<dbReference type="Gene3D" id="3.30.70.1730">
    <property type="match status" value="1"/>
</dbReference>
<feature type="domain" description="Large ribosomal subunit protein uL10-like insertion" evidence="7">
    <location>
        <begin position="125"/>
        <end position="194"/>
    </location>
</feature>
<dbReference type="PANTHER" id="PTHR45841">
    <property type="entry name" value="MRNA TURNOVER PROTEIN 4 MRTO4"/>
    <property type="match status" value="1"/>
</dbReference>
<dbReference type="Pfam" id="PF17777">
    <property type="entry name" value="RL10P_insert"/>
    <property type="match status" value="1"/>
</dbReference>
<organism evidence="8">
    <name type="scientific">Cacopsylla melanoneura</name>
    <dbReference type="NCBI Taxonomy" id="428564"/>
    <lineage>
        <taxon>Eukaryota</taxon>
        <taxon>Metazoa</taxon>
        <taxon>Ecdysozoa</taxon>
        <taxon>Arthropoda</taxon>
        <taxon>Hexapoda</taxon>
        <taxon>Insecta</taxon>
        <taxon>Pterygota</taxon>
        <taxon>Neoptera</taxon>
        <taxon>Paraneoptera</taxon>
        <taxon>Hemiptera</taxon>
        <taxon>Sternorrhyncha</taxon>
        <taxon>Psylloidea</taxon>
        <taxon>Psyllidae</taxon>
        <taxon>Psyllinae</taxon>
        <taxon>Cacopsylla</taxon>
    </lineage>
</organism>
<dbReference type="InterPro" id="IPR043164">
    <property type="entry name" value="Ribosomal_uL10-like_insert_sf"/>
</dbReference>
<evidence type="ECO:0000256" key="6">
    <source>
        <dbReference type="SAM" id="MobiDB-lite"/>
    </source>
</evidence>
<dbReference type="PANTHER" id="PTHR45841:SF1">
    <property type="entry name" value="MRNA TURNOVER PROTEIN 4 HOMOLOG"/>
    <property type="match status" value="1"/>
</dbReference>
<dbReference type="GO" id="GO:0006364">
    <property type="term" value="P:rRNA processing"/>
    <property type="evidence" value="ECO:0007669"/>
    <property type="project" value="TreeGrafter"/>
</dbReference>
<keyword evidence="4 5" id="KW-0539">Nucleus</keyword>
<comment type="subunit">
    <text evidence="5">Associates with the pre-60S ribosomal particle.</text>
</comment>
<dbReference type="AlphaFoldDB" id="A0A8D8RBG3"/>